<comment type="cofactor">
    <cofactor evidence="1">
        <name>pyridoxal 5'-phosphate</name>
        <dbReference type="ChEBI" id="CHEBI:597326"/>
    </cofactor>
</comment>
<proteinExistence type="inferred from homology"/>
<dbReference type="Pfam" id="PF01212">
    <property type="entry name" value="Beta_elim_lyase"/>
    <property type="match status" value="1"/>
</dbReference>
<evidence type="ECO:0000259" key="5">
    <source>
        <dbReference type="Pfam" id="PF01212"/>
    </source>
</evidence>
<dbReference type="EMBL" id="SNXI01000022">
    <property type="protein sequence ID" value="TDP28363.1"/>
    <property type="molecule type" value="Genomic_DNA"/>
</dbReference>
<dbReference type="AlphaFoldDB" id="A0A4V3CMD9"/>
<keyword evidence="4" id="KW-0663">Pyridoxal phosphate</keyword>
<comment type="caution">
    <text evidence="6">The sequence shown here is derived from an EMBL/GenBank/DDBJ whole genome shotgun (WGS) entry which is preliminary data.</text>
</comment>
<name>A0A4V3CMD9_9GAMM</name>
<evidence type="ECO:0000256" key="4">
    <source>
        <dbReference type="ARBA" id="ARBA00022898"/>
    </source>
</evidence>
<reference evidence="6 7" key="1">
    <citation type="submission" date="2019-03" db="EMBL/GenBank/DDBJ databases">
        <title>Freshwater and sediment microbial communities from various areas in North America, analyzing microbe dynamics in response to fracking.</title>
        <authorList>
            <person name="Lamendella R."/>
        </authorList>
    </citation>
    <scope>NUCLEOTIDE SEQUENCE [LARGE SCALE GENOMIC DNA]</scope>
    <source>
        <strain evidence="6 7">18_TX</strain>
    </source>
</reference>
<organism evidence="6 7">
    <name type="scientific">Idiomarina aquatica</name>
    <dbReference type="NCBI Taxonomy" id="1327752"/>
    <lineage>
        <taxon>Bacteria</taxon>
        <taxon>Pseudomonadati</taxon>
        <taxon>Pseudomonadota</taxon>
        <taxon>Gammaproteobacteria</taxon>
        <taxon>Alteromonadales</taxon>
        <taxon>Idiomarinaceae</taxon>
        <taxon>Idiomarina</taxon>
    </lineage>
</organism>
<dbReference type="InterPro" id="IPR015421">
    <property type="entry name" value="PyrdxlP-dep_Trfase_major"/>
</dbReference>
<comment type="subunit">
    <text evidence="3">Homotetramer.</text>
</comment>
<dbReference type="GO" id="GO:0008732">
    <property type="term" value="F:L-allo-threonine aldolase activity"/>
    <property type="evidence" value="ECO:0007669"/>
    <property type="project" value="TreeGrafter"/>
</dbReference>
<dbReference type="Proteomes" id="UP000295531">
    <property type="component" value="Unassembled WGS sequence"/>
</dbReference>
<evidence type="ECO:0000256" key="3">
    <source>
        <dbReference type="ARBA" id="ARBA00011881"/>
    </source>
</evidence>
<dbReference type="Gene3D" id="3.40.640.10">
    <property type="entry name" value="Type I PLP-dependent aspartate aminotransferase-like (Major domain)"/>
    <property type="match status" value="1"/>
</dbReference>
<accession>A0A4V3CMD9</accession>
<evidence type="ECO:0000256" key="2">
    <source>
        <dbReference type="ARBA" id="ARBA00006966"/>
    </source>
</evidence>
<evidence type="ECO:0000256" key="1">
    <source>
        <dbReference type="ARBA" id="ARBA00001933"/>
    </source>
</evidence>
<comment type="similarity">
    <text evidence="2">Belongs to the threonine aldolase family.</text>
</comment>
<dbReference type="InterPro" id="IPR001597">
    <property type="entry name" value="ArAA_b-elim_lyase/Thr_aldolase"/>
</dbReference>
<gene>
    <name evidence="6" type="ORF">DEU29_1228</name>
</gene>
<dbReference type="OrthoDB" id="9774495at2"/>
<dbReference type="GO" id="GO:0006567">
    <property type="term" value="P:L-threonine catabolic process"/>
    <property type="evidence" value="ECO:0007669"/>
    <property type="project" value="TreeGrafter"/>
</dbReference>
<protein>
    <submittedName>
        <fullName evidence="6">L-threonine aldolase</fullName>
    </submittedName>
</protein>
<feature type="domain" description="Aromatic amino acid beta-eliminating lyase/threonine aldolase" evidence="5">
    <location>
        <begin position="35"/>
        <end position="281"/>
    </location>
</feature>
<sequence length="367" mass="40772">MIDAQLRDQYLHACEQANYSLLRHPQHSMAEQLKQLAASIDAGDKPDTYGRSGVIEAFEQDVAQLLGKQNGLFLPTGTLAQPVALKLHSLKRNKFSIAMHPSSHLLLHEHRGIEKLWGLKVQQVGAPSVPFSLAELKAQCDSDTAALVFELPMREIGGELTDWEVLDEQIAWAKSQGIACHLDGARLWQVGAYYNRSLAEICALFDSVYVSFYKDLGGISGAMLLANKPLIDEARIWARRAGGNPISLYPEVLAARLGLKENLPIMPEAVSYAHELGKMIAPFQDVQVTPQPPKAAMFHLRFPLSPNQLARKIADYVREQGVIILPLPRSGDDNHSICEIPVGRNAMSQPQDFWLRHFKAFINSLND</sequence>
<dbReference type="InterPro" id="IPR015424">
    <property type="entry name" value="PyrdxlP-dep_Trfase"/>
</dbReference>
<dbReference type="RefSeq" id="WP_133540626.1">
    <property type="nucleotide sequence ID" value="NZ_SNXI01000022.1"/>
</dbReference>
<dbReference type="PANTHER" id="PTHR48097:SF9">
    <property type="entry name" value="L-THREONINE ALDOLASE"/>
    <property type="match status" value="1"/>
</dbReference>
<evidence type="ECO:0000313" key="6">
    <source>
        <dbReference type="EMBL" id="TDP28363.1"/>
    </source>
</evidence>
<evidence type="ECO:0000313" key="7">
    <source>
        <dbReference type="Proteomes" id="UP000295531"/>
    </source>
</evidence>
<dbReference type="InterPro" id="IPR015422">
    <property type="entry name" value="PyrdxlP-dep_Trfase_small"/>
</dbReference>
<dbReference type="SUPFAM" id="SSF53383">
    <property type="entry name" value="PLP-dependent transferases"/>
    <property type="match status" value="1"/>
</dbReference>
<dbReference type="PANTHER" id="PTHR48097">
    <property type="entry name" value="L-THREONINE ALDOLASE-RELATED"/>
    <property type="match status" value="1"/>
</dbReference>
<dbReference type="Gene3D" id="3.90.1150.10">
    <property type="entry name" value="Aspartate Aminotransferase, domain 1"/>
    <property type="match status" value="1"/>
</dbReference>
<dbReference type="GO" id="GO:0006545">
    <property type="term" value="P:glycine biosynthetic process"/>
    <property type="evidence" value="ECO:0007669"/>
    <property type="project" value="TreeGrafter"/>
</dbReference>
<keyword evidence="7" id="KW-1185">Reference proteome</keyword>
<dbReference type="GO" id="GO:0005829">
    <property type="term" value="C:cytosol"/>
    <property type="evidence" value="ECO:0007669"/>
    <property type="project" value="TreeGrafter"/>
</dbReference>